<dbReference type="SMART" id="SM00028">
    <property type="entry name" value="TPR"/>
    <property type="match status" value="5"/>
</dbReference>
<dbReference type="InterPro" id="IPR010982">
    <property type="entry name" value="Lambda_DNA-bd_dom_sf"/>
</dbReference>
<dbReference type="Pfam" id="PF13560">
    <property type="entry name" value="HTH_31"/>
    <property type="match status" value="1"/>
</dbReference>
<dbReference type="CDD" id="cd00093">
    <property type="entry name" value="HTH_XRE"/>
    <property type="match status" value="1"/>
</dbReference>
<organism evidence="2 3">
    <name type="scientific">Kibdelosporangium phytohabitans</name>
    <dbReference type="NCBI Taxonomy" id="860235"/>
    <lineage>
        <taxon>Bacteria</taxon>
        <taxon>Bacillati</taxon>
        <taxon>Actinomycetota</taxon>
        <taxon>Actinomycetes</taxon>
        <taxon>Pseudonocardiales</taxon>
        <taxon>Pseudonocardiaceae</taxon>
        <taxon>Kibdelosporangium</taxon>
    </lineage>
</organism>
<dbReference type="PRINTS" id="PR00364">
    <property type="entry name" value="DISEASERSIST"/>
</dbReference>
<dbReference type="PROSITE" id="PS50943">
    <property type="entry name" value="HTH_CROC1"/>
    <property type="match status" value="1"/>
</dbReference>
<evidence type="ECO:0000313" key="3">
    <source>
        <dbReference type="Proteomes" id="UP000063699"/>
    </source>
</evidence>
<dbReference type="Gene3D" id="1.10.260.40">
    <property type="entry name" value="lambda repressor-like DNA-binding domains"/>
    <property type="match status" value="1"/>
</dbReference>
<gene>
    <name evidence="2" type="ORF">AOZ06_46435</name>
</gene>
<dbReference type="STRING" id="860235.AOZ06_46435"/>
<dbReference type="KEGG" id="kphy:AOZ06_46435"/>
<dbReference type="OrthoDB" id="581105at2"/>
<keyword evidence="3" id="KW-1185">Reference proteome</keyword>
<sequence>MAHRSGSDGADFGGLLREARETQRISLRELARRLHYSHGYLSKVERGIRRPTAELAQQCDTELGMRGALVAASLSSADNIDVARLRPAQLPIGPRGFVGRDQEMARLDELISYDEQSGGARVAAIDGLPGVGKTTLALRWAHEAQAEFPGGVLFADLHGYGQTNQAADPGDVLEHFLRSLGVPAEQIPRELGMRASLFRTVLQRERVLIVLDNAANYAQVQPILPSSPGSVVVVTSRQRLSGLVIEAGAMSVTLAPLEADEAVSLIKSSIGRRRATENHDVLARIASSCGYLPLALKLAAERIAWRPGYEVAELEQELAAEEDRLDLLAAEDEPRAVRAVFSWSYQALTEPVARAYRLLGLYPDDEINVPGVAVLAGVTRRQARFVIDALASMHFVQHVAADRYRLHDLLRVYAAELVAEVESEQDRHAAVARLVHRYLGSLVSASRAMGAYRVQPVGADEVADVEIEQFGDYDSALAWLESQRQTIAKIVELAVKHGFHDEAWQIVVLLWDYLQVRKPWGVWVRTHDLGLRAARAARNEFGEAWVLNNFADLYRRWGELDRAEHDYYRPALATRRRIGDRRGMGWTLLGLGFVALERKDFESAADHFRAQLVVHREVGDKDGEACGLACEGTALLGLGRLAEAEDRLLRAVVKHRDLGDRHAEAWTLTQLARVRVGMGDRDVGLRYFDQASGLHTEMGDVRSAAEVYEEKGGVLHRIGRVTDARDCWEKAVALFDRVDEAQGTAARARINAFTTGHADEPQ</sequence>
<dbReference type="Gene3D" id="1.25.40.10">
    <property type="entry name" value="Tetratricopeptide repeat domain"/>
    <property type="match status" value="1"/>
</dbReference>
<dbReference type="InterPro" id="IPR019734">
    <property type="entry name" value="TPR_rpt"/>
</dbReference>
<dbReference type="Gene3D" id="3.40.50.300">
    <property type="entry name" value="P-loop containing nucleotide triphosphate hydrolases"/>
    <property type="match status" value="1"/>
</dbReference>
<dbReference type="SUPFAM" id="SSF48452">
    <property type="entry name" value="TPR-like"/>
    <property type="match status" value="2"/>
</dbReference>
<dbReference type="InterPro" id="IPR011990">
    <property type="entry name" value="TPR-like_helical_dom_sf"/>
</dbReference>
<dbReference type="Pfam" id="PF00931">
    <property type="entry name" value="NB-ARC"/>
    <property type="match status" value="1"/>
</dbReference>
<evidence type="ECO:0000313" key="2">
    <source>
        <dbReference type="EMBL" id="ALG13317.1"/>
    </source>
</evidence>
<dbReference type="AlphaFoldDB" id="A0A0N9IAB2"/>
<dbReference type="RefSeq" id="WP_054295206.1">
    <property type="nucleotide sequence ID" value="NZ_CP012752.1"/>
</dbReference>
<dbReference type="GO" id="GO:0003677">
    <property type="term" value="F:DNA binding"/>
    <property type="evidence" value="ECO:0007669"/>
    <property type="project" value="InterPro"/>
</dbReference>
<dbReference type="InterPro" id="IPR002182">
    <property type="entry name" value="NB-ARC"/>
</dbReference>
<dbReference type="SMART" id="SM00530">
    <property type="entry name" value="HTH_XRE"/>
    <property type="match status" value="1"/>
</dbReference>
<reference evidence="2 3" key="1">
    <citation type="submission" date="2015-07" db="EMBL/GenBank/DDBJ databases">
        <title>Genome sequencing of Kibdelosporangium phytohabitans.</title>
        <authorList>
            <person name="Qin S."/>
            <person name="Xing K."/>
        </authorList>
    </citation>
    <scope>NUCLEOTIDE SEQUENCE [LARGE SCALE GENOMIC DNA]</scope>
    <source>
        <strain evidence="2 3">KLBMP1111</strain>
    </source>
</reference>
<accession>A0A0N9IAB2</accession>
<proteinExistence type="predicted"/>
<dbReference type="PANTHER" id="PTHR47691:SF3">
    <property type="entry name" value="HTH-TYPE TRANSCRIPTIONAL REGULATOR RV0890C-RELATED"/>
    <property type="match status" value="1"/>
</dbReference>
<dbReference type="InterPro" id="IPR027417">
    <property type="entry name" value="P-loop_NTPase"/>
</dbReference>
<evidence type="ECO:0000259" key="1">
    <source>
        <dbReference type="PROSITE" id="PS50943"/>
    </source>
</evidence>
<dbReference type="EMBL" id="CP012752">
    <property type="protein sequence ID" value="ALG13317.1"/>
    <property type="molecule type" value="Genomic_DNA"/>
</dbReference>
<dbReference type="PANTHER" id="PTHR47691">
    <property type="entry name" value="REGULATOR-RELATED"/>
    <property type="match status" value="1"/>
</dbReference>
<protein>
    <recommendedName>
        <fullName evidence="1">HTH cro/C1-type domain-containing protein</fullName>
    </recommendedName>
</protein>
<feature type="domain" description="HTH cro/C1-type" evidence="1">
    <location>
        <begin position="16"/>
        <end position="70"/>
    </location>
</feature>
<dbReference type="Proteomes" id="UP000063699">
    <property type="component" value="Chromosome"/>
</dbReference>
<dbReference type="SUPFAM" id="SSF47413">
    <property type="entry name" value="lambda repressor-like DNA-binding domains"/>
    <property type="match status" value="1"/>
</dbReference>
<name>A0A0N9IAB2_9PSEU</name>
<dbReference type="SUPFAM" id="SSF52540">
    <property type="entry name" value="P-loop containing nucleoside triphosphate hydrolases"/>
    <property type="match status" value="1"/>
</dbReference>
<dbReference type="GO" id="GO:0043531">
    <property type="term" value="F:ADP binding"/>
    <property type="evidence" value="ECO:0007669"/>
    <property type="project" value="InterPro"/>
</dbReference>
<dbReference type="InterPro" id="IPR001387">
    <property type="entry name" value="Cro/C1-type_HTH"/>
</dbReference>